<protein>
    <submittedName>
        <fullName evidence="1">DNA polymerase III subunit chi</fullName>
        <ecNumber evidence="1">2.7.7.7</ecNumber>
    </submittedName>
</protein>
<name>A0ABV7D1D8_9PROT</name>
<dbReference type="Gene3D" id="3.40.50.10110">
    <property type="entry name" value="DNA polymerase III subunit chi"/>
    <property type="match status" value="1"/>
</dbReference>
<dbReference type="InterPro" id="IPR036768">
    <property type="entry name" value="PolIII_chi_sf"/>
</dbReference>
<gene>
    <name evidence="1" type="ORF">ACFOKA_03560</name>
</gene>
<dbReference type="PANTHER" id="PTHR38767">
    <property type="entry name" value="DNA POLYMERASE III SUBUNIT CHI"/>
    <property type="match status" value="1"/>
</dbReference>
<dbReference type="InterPro" id="IPR007459">
    <property type="entry name" value="DNA_pol3_chi"/>
</dbReference>
<dbReference type="SUPFAM" id="SSF102400">
    <property type="entry name" value="DNA polymerase III chi subunit"/>
    <property type="match status" value="1"/>
</dbReference>
<dbReference type="EMBL" id="JBHRSL010000002">
    <property type="protein sequence ID" value="MFC3050978.1"/>
    <property type="molecule type" value="Genomic_DNA"/>
</dbReference>
<keyword evidence="1" id="KW-0548">Nucleotidyltransferase</keyword>
<sequence>MPEIRFYHLQRQSLTEALPKLVEKIYSTGAKTIIKADTPETVAALDTALWVHDPKSFIPHDTDKSRRPSEQPVFISIHDENPNNATIQLLVNAVESDKIPTFEKCLYMFDGRDESIVMKARAAWKAFKEQGYDMSYWQQRETGGWEQKA</sequence>
<organism evidence="1 2">
    <name type="scientific">Kordiimonas pumila</name>
    <dbReference type="NCBI Taxonomy" id="2161677"/>
    <lineage>
        <taxon>Bacteria</taxon>
        <taxon>Pseudomonadati</taxon>
        <taxon>Pseudomonadota</taxon>
        <taxon>Alphaproteobacteria</taxon>
        <taxon>Kordiimonadales</taxon>
        <taxon>Kordiimonadaceae</taxon>
        <taxon>Kordiimonas</taxon>
    </lineage>
</organism>
<reference evidence="2" key="1">
    <citation type="journal article" date="2019" name="Int. J. Syst. Evol. Microbiol.">
        <title>The Global Catalogue of Microorganisms (GCM) 10K type strain sequencing project: providing services to taxonomists for standard genome sequencing and annotation.</title>
        <authorList>
            <consortium name="The Broad Institute Genomics Platform"/>
            <consortium name="The Broad Institute Genome Sequencing Center for Infectious Disease"/>
            <person name="Wu L."/>
            <person name="Ma J."/>
        </authorList>
    </citation>
    <scope>NUCLEOTIDE SEQUENCE [LARGE SCALE GENOMIC DNA]</scope>
    <source>
        <strain evidence="2">KCTC 62164</strain>
    </source>
</reference>
<dbReference type="EC" id="2.7.7.7" evidence="1"/>
<dbReference type="Pfam" id="PF04364">
    <property type="entry name" value="DNA_pol3_chi"/>
    <property type="match status" value="1"/>
</dbReference>
<comment type="caution">
    <text evidence="1">The sequence shown here is derived from an EMBL/GenBank/DDBJ whole genome shotgun (WGS) entry which is preliminary data.</text>
</comment>
<dbReference type="GO" id="GO:0003887">
    <property type="term" value="F:DNA-directed DNA polymerase activity"/>
    <property type="evidence" value="ECO:0007669"/>
    <property type="project" value="UniProtKB-EC"/>
</dbReference>
<dbReference type="NCBIfam" id="NF004347">
    <property type="entry name" value="PRK05728.1-4"/>
    <property type="match status" value="1"/>
</dbReference>
<evidence type="ECO:0000313" key="1">
    <source>
        <dbReference type="EMBL" id="MFC3050978.1"/>
    </source>
</evidence>
<keyword evidence="2" id="KW-1185">Reference proteome</keyword>
<dbReference type="Proteomes" id="UP001595444">
    <property type="component" value="Unassembled WGS sequence"/>
</dbReference>
<evidence type="ECO:0000313" key="2">
    <source>
        <dbReference type="Proteomes" id="UP001595444"/>
    </source>
</evidence>
<proteinExistence type="predicted"/>
<dbReference type="RefSeq" id="WP_194212243.1">
    <property type="nucleotide sequence ID" value="NZ_CP061205.1"/>
</dbReference>
<keyword evidence="1" id="KW-0808">Transferase</keyword>
<accession>A0ABV7D1D8</accession>
<dbReference type="PANTHER" id="PTHR38767:SF1">
    <property type="entry name" value="DNA POLYMERASE III SUBUNIT CHI"/>
    <property type="match status" value="1"/>
</dbReference>